<dbReference type="InterPro" id="IPR051393">
    <property type="entry name" value="ABC_transporter_permease"/>
</dbReference>
<feature type="transmembrane region" description="Helical" evidence="7">
    <location>
        <begin position="117"/>
        <end position="138"/>
    </location>
</feature>
<comment type="subcellular location">
    <subcellularLocation>
        <location evidence="1 7">Cell membrane</location>
        <topology evidence="1 7">Multi-pass membrane protein</topology>
    </subcellularLocation>
</comment>
<keyword evidence="6 7" id="KW-0472">Membrane</keyword>
<feature type="transmembrane region" description="Helical" evidence="7">
    <location>
        <begin position="203"/>
        <end position="227"/>
    </location>
</feature>
<name>A0ABU0R4W9_9MICO</name>
<feature type="transmembrane region" description="Helical" evidence="7">
    <location>
        <begin position="310"/>
        <end position="330"/>
    </location>
</feature>
<evidence type="ECO:0000256" key="1">
    <source>
        <dbReference type="ARBA" id="ARBA00004651"/>
    </source>
</evidence>
<sequence length="339" mass="36229">MSTTPDVSSIQAGAADGRSRPGQAGRPGRSGRPGRPARPARPAQSGKGGPAALASLPWIGPALLLIFGVVLFPAVVMFFNSTRDISISGIDQGSVGLDNYVEVFSFPYFWPIFGRTIVWVVVVVAATVVISLGLAQLLNKAFPGRRIVRLAVIIPWAASVVMTTMVVFYGLEPYFGIINTFLVDIGLVDTPEGYGWTRNPTTAFAWSIVVAIFVSLPFTTYTILAGLQTVPGEVLEAAKMDGAGPARTYFGVVLPQLRGALSVAVLINIINVFNSLPILKVMTGSIPGYDADTIMTMIFKYIQNQHKVDVASALSVVAFVIVIVIVAVYVRVVKPMKEV</sequence>
<keyword evidence="4 7" id="KW-0812">Transmembrane</keyword>
<evidence type="ECO:0000256" key="3">
    <source>
        <dbReference type="ARBA" id="ARBA00022475"/>
    </source>
</evidence>
<keyword evidence="11" id="KW-1185">Reference proteome</keyword>
<evidence type="ECO:0000256" key="5">
    <source>
        <dbReference type="ARBA" id="ARBA00022989"/>
    </source>
</evidence>
<dbReference type="CDD" id="cd06261">
    <property type="entry name" value="TM_PBP2"/>
    <property type="match status" value="1"/>
</dbReference>
<dbReference type="PROSITE" id="PS50928">
    <property type="entry name" value="ABC_TM1"/>
    <property type="match status" value="1"/>
</dbReference>
<feature type="domain" description="ABC transmembrane type-1" evidence="9">
    <location>
        <begin position="113"/>
        <end position="329"/>
    </location>
</feature>
<feature type="transmembrane region" description="Helical" evidence="7">
    <location>
        <begin position="56"/>
        <end position="79"/>
    </location>
</feature>
<organism evidence="10 11">
    <name type="scientific">Agromyces ramosus</name>
    <dbReference type="NCBI Taxonomy" id="33879"/>
    <lineage>
        <taxon>Bacteria</taxon>
        <taxon>Bacillati</taxon>
        <taxon>Actinomycetota</taxon>
        <taxon>Actinomycetes</taxon>
        <taxon>Micrococcales</taxon>
        <taxon>Microbacteriaceae</taxon>
        <taxon>Agromyces</taxon>
    </lineage>
</organism>
<comment type="similarity">
    <text evidence="7">Belongs to the binding-protein-dependent transport system permease family.</text>
</comment>
<keyword evidence="3" id="KW-1003">Cell membrane</keyword>
<evidence type="ECO:0000259" key="9">
    <source>
        <dbReference type="PROSITE" id="PS50928"/>
    </source>
</evidence>
<feature type="transmembrane region" description="Helical" evidence="7">
    <location>
        <begin position="248"/>
        <end position="273"/>
    </location>
</feature>
<dbReference type="Proteomes" id="UP001239083">
    <property type="component" value="Unassembled WGS sequence"/>
</dbReference>
<evidence type="ECO:0000256" key="2">
    <source>
        <dbReference type="ARBA" id="ARBA00022448"/>
    </source>
</evidence>
<feature type="transmembrane region" description="Helical" evidence="7">
    <location>
        <begin position="150"/>
        <end position="171"/>
    </location>
</feature>
<proteinExistence type="inferred from homology"/>
<dbReference type="Gene3D" id="1.10.3720.10">
    <property type="entry name" value="MetI-like"/>
    <property type="match status" value="1"/>
</dbReference>
<keyword evidence="5 7" id="KW-1133">Transmembrane helix</keyword>
<reference evidence="10 11" key="1">
    <citation type="submission" date="2023-07" db="EMBL/GenBank/DDBJ databases">
        <title>Comparative genomics of wheat-associated soil bacteria to identify genetic determinants of phenazine resistance.</title>
        <authorList>
            <person name="Mouncey N."/>
        </authorList>
    </citation>
    <scope>NUCLEOTIDE SEQUENCE [LARGE SCALE GENOMIC DNA]</scope>
    <source>
        <strain evidence="10 11">V3I3</strain>
    </source>
</reference>
<evidence type="ECO:0000313" key="11">
    <source>
        <dbReference type="Proteomes" id="UP001239083"/>
    </source>
</evidence>
<dbReference type="EMBL" id="JAUSYY010000001">
    <property type="protein sequence ID" value="MDQ0893121.1"/>
    <property type="molecule type" value="Genomic_DNA"/>
</dbReference>
<keyword evidence="2 7" id="KW-0813">Transport</keyword>
<dbReference type="PANTHER" id="PTHR30193:SF45">
    <property type="entry name" value="ABC TRANSPORTER PERMEASE PROTEIN"/>
    <property type="match status" value="1"/>
</dbReference>
<evidence type="ECO:0000256" key="4">
    <source>
        <dbReference type="ARBA" id="ARBA00022692"/>
    </source>
</evidence>
<evidence type="ECO:0000256" key="7">
    <source>
        <dbReference type="RuleBase" id="RU363032"/>
    </source>
</evidence>
<evidence type="ECO:0000256" key="6">
    <source>
        <dbReference type="ARBA" id="ARBA00023136"/>
    </source>
</evidence>
<gene>
    <name evidence="10" type="ORF">QFZ26_000676</name>
</gene>
<dbReference type="InterPro" id="IPR035906">
    <property type="entry name" value="MetI-like_sf"/>
</dbReference>
<feature type="compositionally biased region" description="Polar residues" evidence="8">
    <location>
        <begin position="1"/>
        <end position="11"/>
    </location>
</feature>
<protein>
    <submittedName>
        <fullName evidence="10">Multiple sugar transport system permease protein</fullName>
    </submittedName>
</protein>
<dbReference type="PANTHER" id="PTHR30193">
    <property type="entry name" value="ABC TRANSPORTER PERMEASE PROTEIN"/>
    <property type="match status" value="1"/>
</dbReference>
<dbReference type="InterPro" id="IPR000515">
    <property type="entry name" value="MetI-like"/>
</dbReference>
<keyword evidence="10" id="KW-0762">Sugar transport</keyword>
<dbReference type="RefSeq" id="WP_307039301.1">
    <property type="nucleotide sequence ID" value="NZ_JAUSYY010000001.1"/>
</dbReference>
<evidence type="ECO:0000313" key="10">
    <source>
        <dbReference type="EMBL" id="MDQ0893121.1"/>
    </source>
</evidence>
<accession>A0ABU0R4W9</accession>
<evidence type="ECO:0000256" key="8">
    <source>
        <dbReference type="SAM" id="MobiDB-lite"/>
    </source>
</evidence>
<dbReference type="SUPFAM" id="SSF161098">
    <property type="entry name" value="MetI-like"/>
    <property type="match status" value="1"/>
</dbReference>
<dbReference type="Pfam" id="PF00528">
    <property type="entry name" value="BPD_transp_1"/>
    <property type="match status" value="1"/>
</dbReference>
<feature type="region of interest" description="Disordered" evidence="8">
    <location>
        <begin position="1"/>
        <end position="48"/>
    </location>
</feature>
<comment type="caution">
    <text evidence="10">The sequence shown here is derived from an EMBL/GenBank/DDBJ whole genome shotgun (WGS) entry which is preliminary data.</text>
</comment>